<protein>
    <submittedName>
        <fullName evidence="1">Uncharacterized protein</fullName>
    </submittedName>
</protein>
<dbReference type="EMBL" id="CP002770">
    <property type="protein sequence ID" value="AEG15811.1"/>
    <property type="molecule type" value="Genomic_DNA"/>
</dbReference>
<accession>A0AAU8PCJ6</accession>
<organism evidence="1 2">
    <name type="scientific">Desulfofundulus kuznetsovii (strain DSM 6115 / VKM B-1805 / 17)</name>
    <name type="common">Desulfotomaculum kuznetsovii</name>
    <dbReference type="NCBI Taxonomy" id="760568"/>
    <lineage>
        <taxon>Bacteria</taxon>
        <taxon>Bacillati</taxon>
        <taxon>Bacillota</taxon>
        <taxon>Clostridia</taxon>
        <taxon>Eubacteriales</taxon>
        <taxon>Peptococcaceae</taxon>
        <taxon>Desulfofundulus</taxon>
    </lineage>
</organism>
<name>A0AAU8PCJ6_DESK7</name>
<keyword evidence="2" id="KW-1185">Reference proteome</keyword>
<dbReference type="AlphaFoldDB" id="A0AAU8PCJ6"/>
<dbReference type="Proteomes" id="UP000009229">
    <property type="component" value="Chromosome"/>
</dbReference>
<gene>
    <name evidence="1" type="ordered locus">Desku_2275</name>
</gene>
<evidence type="ECO:0000313" key="1">
    <source>
        <dbReference type="EMBL" id="AEG15811.1"/>
    </source>
</evidence>
<evidence type="ECO:0000313" key="2">
    <source>
        <dbReference type="Proteomes" id="UP000009229"/>
    </source>
</evidence>
<dbReference type="KEGG" id="dku:Desku_2275"/>
<reference evidence="2" key="1">
    <citation type="submission" date="2011-05" db="EMBL/GenBank/DDBJ databases">
        <title>Complete sequence of Desulfotomaculum kuznetsovii DSM 6115.</title>
        <authorList>
            <person name="Lucas S."/>
            <person name="Han J."/>
            <person name="Lapidus A."/>
            <person name="Cheng J.-F."/>
            <person name="Goodwin L."/>
            <person name="Pitluck S."/>
            <person name="Peters L."/>
            <person name="Mikhailova N."/>
            <person name="Lu M."/>
            <person name="Saunders E."/>
            <person name="Han C."/>
            <person name="Tapia R."/>
            <person name="Land M."/>
            <person name="Hauser L."/>
            <person name="Kyrpides N."/>
            <person name="Ivanova N."/>
            <person name="Pagani I."/>
            <person name="Nazina T."/>
            <person name="Ivanova A."/>
            <person name="Parshina S."/>
            <person name="Kuever J."/>
            <person name="Muyzer G."/>
            <person name="Plugge C."/>
            <person name="Stams A."/>
            <person name="Woyke T."/>
        </authorList>
    </citation>
    <scope>NUCLEOTIDE SEQUENCE [LARGE SCALE GENOMIC DNA]</scope>
    <source>
        <strain evidence="2">DSM 6115 / VKM B-1805 / 17</strain>
    </source>
</reference>
<proteinExistence type="predicted"/>
<dbReference type="RefSeq" id="WP_013823325.1">
    <property type="nucleotide sequence ID" value="NC_015573.1"/>
</dbReference>
<sequence length="71" mass="8481">MMKTLCYYSRGVILMGKIEELLQEINQLSIEEAKILYKELLRRIATPLRDPEEIYDDWNDPEVDKAYAKSW</sequence>